<name>A0ABX1HPI7_9BACT</name>
<dbReference type="Proteomes" id="UP000717634">
    <property type="component" value="Unassembled WGS sequence"/>
</dbReference>
<keyword evidence="3" id="KW-1185">Reference proteome</keyword>
<organism evidence="2 3">
    <name type="scientific">Hymenobacter artigasi</name>
    <dbReference type="NCBI Taxonomy" id="2719616"/>
    <lineage>
        <taxon>Bacteria</taxon>
        <taxon>Pseudomonadati</taxon>
        <taxon>Bacteroidota</taxon>
        <taxon>Cytophagia</taxon>
        <taxon>Cytophagales</taxon>
        <taxon>Hymenobacteraceae</taxon>
        <taxon>Hymenobacter</taxon>
    </lineage>
</organism>
<evidence type="ECO:0000313" key="2">
    <source>
        <dbReference type="EMBL" id="NKI91844.1"/>
    </source>
</evidence>
<comment type="caution">
    <text evidence="2">The sequence shown here is derived from an EMBL/GenBank/DDBJ whole genome shotgun (WGS) entry which is preliminary data.</text>
</comment>
<protein>
    <submittedName>
        <fullName evidence="2">Uncharacterized protein</fullName>
    </submittedName>
</protein>
<accession>A0ABX1HPI7</accession>
<keyword evidence="1" id="KW-1133">Transmembrane helix</keyword>
<gene>
    <name evidence="2" type="ORF">HBN54_004467</name>
</gene>
<evidence type="ECO:0000256" key="1">
    <source>
        <dbReference type="SAM" id="Phobius"/>
    </source>
</evidence>
<feature type="transmembrane region" description="Helical" evidence="1">
    <location>
        <begin position="55"/>
        <end position="75"/>
    </location>
</feature>
<keyword evidence="1" id="KW-0472">Membrane</keyword>
<reference evidence="2 3" key="1">
    <citation type="submission" date="2020-03" db="EMBL/GenBank/DDBJ databases">
        <title>Genomic Encyclopedia of Type Strains, Phase IV (KMG-V): Genome sequencing to study the core and pangenomes of soil and plant-associated prokaryotes.</title>
        <authorList>
            <person name="Whitman W."/>
        </authorList>
    </citation>
    <scope>NUCLEOTIDE SEQUENCE [LARGE SCALE GENOMIC DNA]</scope>
    <source>
        <strain evidence="2 3">1B</strain>
    </source>
</reference>
<sequence>MKHVPRRRQRRPAPPLLIPTDPLSQALYAASLRGNELLRQALPQLAQNQTHYSRVVAAIIIGGAAAIFGLAWLFGDWVQAQFPPPPLLPR</sequence>
<evidence type="ECO:0000313" key="3">
    <source>
        <dbReference type="Proteomes" id="UP000717634"/>
    </source>
</evidence>
<proteinExistence type="predicted"/>
<dbReference type="EMBL" id="JAAVTK010000024">
    <property type="protein sequence ID" value="NKI91844.1"/>
    <property type="molecule type" value="Genomic_DNA"/>
</dbReference>
<keyword evidence="1" id="KW-0812">Transmembrane</keyword>
<dbReference type="RefSeq" id="WP_168675391.1">
    <property type="nucleotide sequence ID" value="NZ_JAAVTK010000024.1"/>
</dbReference>